<dbReference type="Proteomes" id="UP000599312">
    <property type="component" value="Unassembled WGS sequence"/>
</dbReference>
<evidence type="ECO:0000313" key="2">
    <source>
        <dbReference type="Proteomes" id="UP000599312"/>
    </source>
</evidence>
<dbReference type="RefSeq" id="WP_196272133.1">
    <property type="nucleotide sequence ID" value="NZ_JADQDO010000005.1"/>
</dbReference>
<sequence length="49" mass="4899">MLTVTSRRALLPGIPVLRFAGGGVTAGAMMRSLSDGLGLALEKSAAAGR</sequence>
<comment type="caution">
    <text evidence="1">The sequence shown here is derived from an EMBL/GenBank/DDBJ whole genome shotgun (WGS) entry which is preliminary data.</text>
</comment>
<dbReference type="EMBL" id="JADQDO010000005">
    <property type="protein sequence ID" value="MBF9234140.1"/>
    <property type="molecule type" value="Genomic_DNA"/>
</dbReference>
<keyword evidence="2" id="KW-1185">Reference proteome</keyword>
<dbReference type="AlphaFoldDB" id="A0A931FNX8"/>
<accession>A0A931FNX8</accession>
<gene>
    <name evidence="1" type="ORF">I2H38_12190</name>
</gene>
<name>A0A931FNX8_9HYPH</name>
<reference evidence="1" key="1">
    <citation type="submission" date="2020-11" db="EMBL/GenBank/DDBJ databases">
        <authorList>
            <person name="Kim M.K."/>
        </authorList>
    </citation>
    <scope>NUCLEOTIDE SEQUENCE</scope>
    <source>
        <strain evidence="1">BT350</strain>
    </source>
</reference>
<organism evidence="1 2">
    <name type="scientific">Microvirga alba</name>
    <dbReference type="NCBI Taxonomy" id="2791025"/>
    <lineage>
        <taxon>Bacteria</taxon>
        <taxon>Pseudomonadati</taxon>
        <taxon>Pseudomonadota</taxon>
        <taxon>Alphaproteobacteria</taxon>
        <taxon>Hyphomicrobiales</taxon>
        <taxon>Methylobacteriaceae</taxon>
        <taxon>Microvirga</taxon>
    </lineage>
</organism>
<protein>
    <submittedName>
        <fullName evidence="1">Uncharacterized protein</fullName>
    </submittedName>
</protein>
<evidence type="ECO:0000313" key="1">
    <source>
        <dbReference type="EMBL" id="MBF9234140.1"/>
    </source>
</evidence>
<proteinExistence type="predicted"/>